<dbReference type="EMBL" id="BAAANN010000015">
    <property type="protein sequence ID" value="GAA1965002.1"/>
    <property type="molecule type" value="Genomic_DNA"/>
</dbReference>
<dbReference type="RefSeq" id="WP_344420973.1">
    <property type="nucleotide sequence ID" value="NZ_BAAANN010000015.1"/>
</dbReference>
<proteinExistence type="predicted"/>
<dbReference type="InterPro" id="IPR029069">
    <property type="entry name" value="HotDog_dom_sf"/>
</dbReference>
<dbReference type="Gene3D" id="3.10.129.10">
    <property type="entry name" value="Hotdog Thioesterase"/>
    <property type="match status" value="1"/>
</dbReference>
<accession>A0ABP5CLN9</accession>
<name>A0ABP5CLN9_9PSEU</name>
<reference evidence="2" key="1">
    <citation type="journal article" date="2019" name="Int. J. Syst. Evol. Microbiol.">
        <title>The Global Catalogue of Microorganisms (GCM) 10K type strain sequencing project: providing services to taxonomists for standard genome sequencing and annotation.</title>
        <authorList>
            <consortium name="The Broad Institute Genomics Platform"/>
            <consortium name="The Broad Institute Genome Sequencing Center for Infectious Disease"/>
            <person name="Wu L."/>
            <person name="Ma J."/>
        </authorList>
    </citation>
    <scope>NUCLEOTIDE SEQUENCE [LARGE SCALE GENOMIC DNA]</scope>
    <source>
        <strain evidence="2">JCM 14545</strain>
    </source>
</reference>
<comment type="caution">
    <text evidence="1">The sequence shown here is derived from an EMBL/GenBank/DDBJ whole genome shotgun (WGS) entry which is preliminary data.</text>
</comment>
<sequence length="160" mass="17978">MSLAGDRYFEWRHVVSFEDTNLVGNAYFARYVSWQGSCREMFLRTVFPGILDELRDGLKIFTLTVECEYLNEVTAFDEIALRLGLERLTQTQIAFAFDYVRLGKGGEDLIARGRQQVACMRVEEGVPVPVRVPGPLRTALERLQAAPPGTVLTPGSSGFR</sequence>
<dbReference type="SUPFAM" id="SSF54637">
    <property type="entry name" value="Thioesterase/thiol ester dehydrase-isomerase"/>
    <property type="match status" value="1"/>
</dbReference>
<protein>
    <submittedName>
        <fullName evidence="1">Acyl-CoA thioesterase</fullName>
    </submittedName>
</protein>
<gene>
    <name evidence="1" type="ORF">GCM10009754_41260</name>
</gene>
<dbReference type="Proteomes" id="UP001501116">
    <property type="component" value="Unassembled WGS sequence"/>
</dbReference>
<evidence type="ECO:0000313" key="1">
    <source>
        <dbReference type="EMBL" id="GAA1965002.1"/>
    </source>
</evidence>
<dbReference type="Pfam" id="PF13279">
    <property type="entry name" value="4HBT_2"/>
    <property type="match status" value="1"/>
</dbReference>
<organism evidence="1 2">
    <name type="scientific">Amycolatopsis minnesotensis</name>
    <dbReference type="NCBI Taxonomy" id="337894"/>
    <lineage>
        <taxon>Bacteria</taxon>
        <taxon>Bacillati</taxon>
        <taxon>Actinomycetota</taxon>
        <taxon>Actinomycetes</taxon>
        <taxon>Pseudonocardiales</taxon>
        <taxon>Pseudonocardiaceae</taxon>
        <taxon>Amycolatopsis</taxon>
    </lineage>
</organism>
<keyword evidence="2" id="KW-1185">Reference proteome</keyword>
<evidence type="ECO:0000313" key="2">
    <source>
        <dbReference type="Proteomes" id="UP001501116"/>
    </source>
</evidence>
<dbReference type="CDD" id="cd00586">
    <property type="entry name" value="4HBT"/>
    <property type="match status" value="1"/>
</dbReference>